<name>A0A084QX47_STAC4</name>
<feature type="transmembrane region" description="Helical" evidence="4">
    <location>
        <begin position="108"/>
        <end position="127"/>
    </location>
</feature>
<dbReference type="OMA" id="FLYFWGM"/>
<evidence type="ECO:0000256" key="3">
    <source>
        <dbReference type="SAM" id="MobiDB-lite"/>
    </source>
</evidence>
<feature type="transmembrane region" description="Helical" evidence="4">
    <location>
        <begin position="139"/>
        <end position="158"/>
    </location>
</feature>
<dbReference type="InParanoid" id="A0A084QX47"/>
<accession>A0A084QX47</accession>
<dbReference type="SUPFAM" id="SSF103473">
    <property type="entry name" value="MFS general substrate transporter"/>
    <property type="match status" value="1"/>
</dbReference>
<feature type="transmembrane region" description="Helical" evidence="4">
    <location>
        <begin position="325"/>
        <end position="345"/>
    </location>
</feature>
<feature type="transmembrane region" description="Helical" evidence="4">
    <location>
        <begin position="195"/>
        <end position="220"/>
    </location>
</feature>
<sequence length="357" mass="38330">MEQQNDSIKQQTTANSQRLVTNDELTQPNIERDVLVVEKQLPSDREADPLDLNVSNLDSGFPEGGFKAWLCVFGGWCAMFGTYGFVITLGAVLAYYTKGPFVSYSPSTVSWLITVQIFLQSGSSIFWGRLYDLYGPQWLMLGGTVLYIFGLMMTSLATENYQVLLAQSILSSLGSGAVFNVSLSSATTWFLKRRAGALGILVSGSSLGGVLFPILFNYLLPQAQEVGVSPQLAQYLLSILNGAGLLTLCLWTPGQRAVAVVLYTVGFGFTSGGYVSLGAPCLAQISDLREIGTRTGTAYLLQVFGGLTGSPIGGQLTDSMSGRYLGLQLVAGFSMCAGVFVYVVARHAQVGFRLTKT</sequence>
<feature type="transmembrane region" description="Helical" evidence="4">
    <location>
        <begin position="258"/>
        <end position="277"/>
    </location>
</feature>
<evidence type="ECO:0000313" key="6">
    <source>
        <dbReference type="Proteomes" id="UP000028524"/>
    </source>
</evidence>
<evidence type="ECO:0000256" key="1">
    <source>
        <dbReference type="ARBA" id="ARBA00004141"/>
    </source>
</evidence>
<dbReference type="InterPro" id="IPR050327">
    <property type="entry name" value="Proton-linked_MCT"/>
</dbReference>
<dbReference type="HOGENOM" id="CLU_001265_1_0_1"/>
<keyword evidence="4" id="KW-1133">Transmembrane helix</keyword>
<feature type="region of interest" description="Disordered" evidence="3">
    <location>
        <begin position="1"/>
        <end position="22"/>
    </location>
</feature>
<dbReference type="GO" id="GO:0022857">
    <property type="term" value="F:transmembrane transporter activity"/>
    <property type="evidence" value="ECO:0007669"/>
    <property type="project" value="InterPro"/>
</dbReference>
<dbReference type="PANTHER" id="PTHR11360">
    <property type="entry name" value="MONOCARBOXYLATE TRANSPORTER"/>
    <property type="match status" value="1"/>
</dbReference>
<feature type="transmembrane region" description="Helical" evidence="4">
    <location>
        <begin position="232"/>
        <end position="251"/>
    </location>
</feature>
<dbReference type="PANTHER" id="PTHR11360:SF319">
    <property type="entry name" value="MAJOR FACILITATOR SUPERFAMILY (MFS) PROFILE DOMAIN-CONTAINING PROTEIN"/>
    <property type="match status" value="1"/>
</dbReference>
<evidence type="ECO:0008006" key="7">
    <source>
        <dbReference type="Google" id="ProtNLM"/>
    </source>
</evidence>
<evidence type="ECO:0000256" key="4">
    <source>
        <dbReference type="SAM" id="Phobius"/>
    </source>
</evidence>
<protein>
    <recommendedName>
        <fullName evidence="7">Major facilitator superfamily (MFS) profile domain-containing protein</fullName>
    </recommendedName>
</protein>
<organism evidence="5 6">
    <name type="scientific">Stachybotrys chlorohalonatus (strain IBT 40285)</name>
    <dbReference type="NCBI Taxonomy" id="1283841"/>
    <lineage>
        <taxon>Eukaryota</taxon>
        <taxon>Fungi</taxon>
        <taxon>Dikarya</taxon>
        <taxon>Ascomycota</taxon>
        <taxon>Pezizomycotina</taxon>
        <taxon>Sordariomycetes</taxon>
        <taxon>Hypocreomycetidae</taxon>
        <taxon>Hypocreales</taxon>
        <taxon>Stachybotryaceae</taxon>
        <taxon>Stachybotrys</taxon>
    </lineage>
</organism>
<keyword evidence="6" id="KW-1185">Reference proteome</keyword>
<feature type="transmembrane region" description="Helical" evidence="4">
    <location>
        <begin position="68"/>
        <end position="96"/>
    </location>
</feature>
<dbReference type="InterPro" id="IPR011701">
    <property type="entry name" value="MFS"/>
</dbReference>
<proteinExistence type="inferred from homology"/>
<gene>
    <name evidence="5" type="ORF">S40285_07052</name>
</gene>
<reference evidence="5 6" key="1">
    <citation type="journal article" date="2014" name="BMC Genomics">
        <title>Comparative genome sequencing reveals chemotype-specific gene clusters in the toxigenic black mold Stachybotrys.</title>
        <authorList>
            <person name="Semeiks J."/>
            <person name="Borek D."/>
            <person name="Otwinowski Z."/>
            <person name="Grishin N.V."/>
        </authorList>
    </citation>
    <scope>NUCLEOTIDE SEQUENCE [LARGE SCALE GENOMIC DNA]</scope>
    <source>
        <strain evidence="5 6">IBT 40285</strain>
    </source>
</reference>
<evidence type="ECO:0000313" key="5">
    <source>
        <dbReference type="EMBL" id="KFA68532.1"/>
    </source>
</evidence>
<dbReference type="Pfam" id="PF07690">
    <property type="entry name" value="MFS_1"/>
    <property type="match status" value="1"/>
</dbReference>
<dbReference type="OrthoDB" id="5667at2759"/>
<comment type="subcellular location">
    <subcellularLocation>
        <location evidence="1">Membrane</location>
        <topology evidence="1">Multi-pass membrane protein</topology>
    </subcellularLocation>
</comment>
<dbReference type="InterPro" id="IPR036259">
    <property type="entry name" value="MFS_trans_sf"/>
</dbReference>
<keyword evidence="4" id="KW-0812">Transmembrane</keyword>
<keyword evidence="4" id="KW-0472">Membrane</keyword>
<dbReference type="AlphaFoldDB" id="A0A084QX47"/>
<dbReference type="EMBL" id="KL659824">
    <property type="protein sequence ID" value="KFA68532.1"/>
    <property type="molecule type" value="Genomic_DNA"/>
</dbReference>
<evidence type="ECO:0000256" key="2">
    <source>
        <dbReference type="ARBA" id="ARBA00006727"/>
    </source>
</evidence>
<comment type="similarity">
    <text evidence="2">Belongs to the major facilitator superfamily. Monocarboxylate porter (TC 2.A.1.13) family.</text>
</comment>
<feature type="transmembrane region" description="Helical" evidence="4">
    <location>
        <begin position="164"/>
        <end position="183"/>
    </location>
</feature>
<dbReference type="Proteomes" id="UP000028524">
    <property type="component" value="Unassembled WGS sequence"/>
</dbReference>
<dbReference type="GO" id="GO:0016020">
    <property type="term" value="C:membrane"/>
    <property type="evidence" value="ECO:0007669"/>
    <property type="project" value="UniProtKB-SubCell"/>
</dbReference>
<dbReference type="Gene3D" id="1.20.1250.20">
    <property type="entry name" value="MFS general substrate transporter like domains"/>
    <property type="match status" value="1"/>
</dbReference>